<dbReference type="Gramene" id="EME29081">
    <property type="protein sequence ID" value="EME29081"/>
    <property type="gene ID" value="Gasu_34730"/>
</dbReference>
<evidence type="ECO:0000256" key="4">
    <source>
        <dbReference type="ARBA" id="ARBA00022728"/>
    </source>
</evidence>
<reference evidence="13" key="1">
    <citation type="journal article" date="2013" name="Science">
        <title>Gene transfer from bacteria and archaea facilitated evolution of an extremophilic eukaryote.</title>
        <authorList>
            <person name="Schonknecht G."/>
            <person name="Chen W.H."/>
            <person name="Ternes C.M."/>
            <person name="Barbier G.G."/>
            <person name="Shrestha R.P."/>
            <person name="Stanke M."/>
            <person name="Brautigam A."/>
            <person name="Baker B.J."/>
            <person name="Banfield J.F."/>
            <person name="Garavito R.M."/>
            <person name="Carr K."/>
            <person name="Wilkerson C."/>
            <person name="Rensing S.A."/>
            <person name="Gagneul D."/>
            <person name="Dickenson N.E."/>
            <person name="Oesterhelt C."/>
            <person name="Lercher M.J."/>
            <person name="Weber A.P."/>
        </authorList>
    </citation>
    <scope>NUCLEOTIDE SEQUENCE [LARGE SCALE GENOMIC DNA]</scope>
    <source>
        <strain evidence="13">074W</strain>
    </source>
</reference>
<organism evidence="12 13">
    <name type="scientific">Galdieria sulphuraria</name>
    <name type="common">Red alga</name>
    <dbReference type="NCBI Taxonomy" id="130081"/>
    <lineage>
        <taxon>Eukaryota</taxon>
        <taxon>Rhodophyta</taxon>
        <taxon>Bangiophyceae</taxon>
        <taxon>Galdieriales</taxon>
        <taxon>Galdieriaceae</taxon>
        <taxon>Galdieria</taxon>
    </lineage>
</organism>
<keyword evidence="3 10" id="KW-0507">mRNA processing</keyword>
<evidence type="ECO:0000313" key="13">
    <source>
        <dbReference type="Proteomes" id="UP000030680"/>
    </source>
</evidence>
<dbReference type="Pfam" id="PF01423">
    <property type="entry name" value="LSM"/>
    <property type="match status" value="1"/>
</dbReference>
<evidence type="ECO:0000256" key="2">
    <source>
        <dbReference type="ARBA" id="ARBA00006850"/>
    </source>
</evidence>
<evidence type="ECO:0000256" key="10">
    <source>
        <dbReference type="RuleBase" id="RU365055"/>
    </source>
</evidence>
<keyword evidence="5 10" id="KW-0694">RNA-binding</keyword>
<keyword evidence="13" id="KW-1185">Reference proteome</keyword>
<dbReference type="SMART" id="SM00651">
    <property type="entry name" value="Sm"/>
    <property type="match status" value="1"/>
</dbReference>
<keyword evidence="4 10" id="KW-0747">Spliceosome</keyword>
<evidence type="ECO:0000256" key="1">
    <source>
        <dbReference type="ARBA" id="ARBA00004123"/>
    </source>
</evidence>
<dbReference type="GO" id="GO:0003723">
    <property type="term" value="F:RNA binding"/>
    <property type="evidence" value="ECO:0007669"/>
    <property type="project" value="UniProtKB-KW"/>
</dbReference>
<dbReference type="InterPro" id="IPR001163">
    <property type="entry name" value="Sm_dom_euk/arc"/>
</dbReference>
<dbReference type="Proteomes" id="UP000030680">
    <property type="component" value="Unassembled WGS sequence"/>
</dbReference>
<feature type="domain" description="Sm" evidence="11">
    <location>
        <begin position="9"/>
        <end position="84"/>
    </location>
</feature>
<comment type="subunit">
    <text evidence="10">LSm subunits form a heteromer with a doughnut shape.</text>
</comment>
<gene>
    <name evidence="10" type="primary">LSM5</name>
    <name evidence="12" type="ORF">Gasu_34730</name>
</gene>
<keyword evidence="6" id="KW-0007">Acetylation</keyword>
<dbReference type="OrthoDB" id="429711at2759"/>
<dbReference type="InterPro" id="IPR033871">
    <property type="entry name" value="LSm5"/>
</dbReference>
<evidence type="ECO:0000256" key="7">
    <source>
        <dbReference type="ARBA" id="ARBA00023187"/>
    </source>
</evidence>
<dbReference type="SUPFAM" id="SSF50182">
    <property type="entry name" value="Sm-like ribonucleoproteins"/>
    <property type="match status" value="1"/>
</dbReference>
<keyword evidence="9 10" id="KW-0687">Ribonucleoprotein</keyword>
<protein>
    <recommendedName>
        <fullName evidence="10">U6 snRNA-associated Sm-like protein LSm5</fullName>
    </recommendedName>
</protein>
<dbReference type="STRING" id="130081.M2W0E5"/>
<dbReference type="GO" id="GO:0005681">
    <property type="term" value="C:spliceosomal complex"/>
    <property type="evidence" value="ECO:0007669"/>
    <property type="project" value="UniProtKB-KW"/>
</dbReference>
<accession>M2W0E5</accession>
<sequence length="89" mass="9917">MSETIPPVLPLELVDKCIGSQIWVLMKTDKEFTGILRGFDQFVNMVLEDVSEYEWTSEGLIRTHLDQILLNGNNICVLIPGGAGPNETL</sequence>
<evidence type="ECO:0000313" key="12">
    <source>
        <dbReference type="EMBL" id="EME29081.1"/>
    </source>
</evidence>
<dbReference type="PROSITE" id="PS52002">
    <property type="entry name" value="SM"/>
    <property type="match status" value="1"/>
</dbReference>
<keyword evidence="8 10" id="KW-0539">Nucleus</keyword>
<dbReference type="GO" id="GO:1990726">
    <property type="term" value="C:Lsm1-7-Pat1 complex"/>
    <property type="evidence" value="ECO:0007669"/>
    <property type="project" value="TreeGrafter"/>
</dbReference>
<evidence type="ECO:0000256" key="9">
    <source>
        <dbReference type="ARBA" id="ARBA00023274"/>
    </source>
</evidence>
<dbReference type="InterPro" id="IPR010920">
    <property type="entry name" value="LSM_dom_sf"/>
</dbReference>
<dbReference type="EMBL" id="KB454512">
    <property type="protein sequence ID" value="EME29081.1"/>
    <property type="molecule type" value="Genomic_DNA"/>
</dbReference>
<dbReference type="GO" id="GO:0000398">
    <property type="term" value="P:mRNA splicing, via spliceosome"/>
    <property type="evidence" value="ECO:0007669"/>
    <property type="project" value="TreeGrafter"/>
</dbReference>
<keyword evidence="7 10" id="KW-0508">mRNA splicing</keyword>
<dbReference type="PANTHER" id="PTHR20971">
    <property type="entry name" value="U6 SNRNA-ASSOCIATED PROTEIN"/>
    <property type="match status" value="1"/>
</dbReference>
<comment type="function">
    <text evidence="10">Plays a role in U6 snRNP assembly and function. Binds to the 3' end of U6 snRNA.</text>
</comment>
<evidence type="ECO:0000259" key="11">
    <source>
        <dbReference type="PROSITE" id="PS52002"/>
    </source>
</evidence>
<dbReference type="CDD" id="cd01732">
    <property type="entry name" value="LSm5"/>
    <property type="match status" value="1"/>
</dbReference>
<dbReference type="GeneID" id="17087905"/>
<dbReference type="GO" id="GO:0046540">
    <property type="term" value="C:U4/U6 x U5 tri-snRNP complex"/>
    <property type="evidence" value="ECO:0007669"/>
    <property type="project" value="TreeGrafter"/>
</dbReference>
<dbReference type="RefSeq" id="XP_005705601.1">
    <property type="nucleotide sequence ID" value="XM_005705544.1"/>
</dbReference>
<name>M2W0E5_GALSU</name>
<dbReference type="eggNOG" id="KOG1775">
    <property type="taxonomic scope" value="Eukaryota"/>
</dbReference>
<comment type="subcellular location">
    <subcellularLocation>
        <location evidence="1 10">Nucleus</location>
    </subcellularLocation>
</comment>
<dbReference type="PANTHER" id="PTHR20971:SF0">
    <property type="entry name" value="U6 SNRNA-ASSOCIATED SM-LIKE PROTEIN LSM5"/>
    <property type="match status" value="1"/>
</dbReference>
<dbReference type="OMA" id="YETTPQG"/>
<dbReference type="Gene3D" id="2.30.30.100">
    <property type="match status" value="1"/>
</dbReference>
<comment type="similarity">
    <text evidence="2 10">Belongs to the snRNP Sm proteins family.</text>
</comment>
<evidence type="ECO:0000256" key="3">
    <source>
        <dbReference type="ARBA" id="ARBA00022664"/>
    </source>
</evidence>
<evidence type="ECO:0000256" key="8">
    <source>
        <dbReference type="ARBA" id="ARBA00023242"/>
    </source>
</evidence>
<dbReference type="InterPro" id="IPR047575">
    <property type="entry name" value="Sm"/>
</dbReference>
<evidence type="ECO:0000256" key="6">
    <source>
        <dbReference type="ARBA" id="ARBA00022990"/>
    </source>
</evidence>
<dbReference type="FunFam" id="2.30.30.100:FF:000003">
    <property type="entry name" value="U6 snRNA-associated Sm-like protein LSm5"/>
    <property type="match status" value="1"/>
</dbReference>
<proteinExistence type="inferred from homology"/>
<dbReference type="AlphaFoldDB" id="M2W0E5"/>
<dbReference type="GO" id="GO:0005688">
    <property type="term" value="C:U6 snRNP"/>
    <property type="evidence" value="ECO:0007669"/>
    <property type="project" value="TreeGrafter"/>
</dbReference>
<evidence type="ECO:0000256" key="5">
    <source>
        <dbReference type="ARBA" id="ARBA00022884"/>
    </source>
</evidence>
<dbReference type="KEGG" id="gsl:Gasu_34730"/>